<proteinExistence type="predicted"/>
<protein>
    <submittedName>
        <fullName evidence="5">IS66 family transposase</fullName>
    </submittedName>
</protein>
<dbReference type="NCBIfam" id="NF033517">
    <property type="entry name" value="transpos_IS66"/>
    <property type="match status" value="1"/>
</dbReference>
<dbReference type="PANTHER" id="PTHR33678">
    <property type="entry name" value="BLL1576 PROTEIN"/>
    <property type="match status" value="1"/>
</dbReference>
<evidence type="ECO:0000259" key="2">
    <source>
        <dbReference type="Pfam" id="PF13005"/>
    </source>
</evidence>
<keyword evidence="6" id="KW-1185">Reference proteome</keyword>
<feature type="domain" description="Transposase IS66 C-terminal" evidence="4">
    <location>
        <begin position="453"/>
        <end position="489"/>
    </location>
</feature>
<name>A0A3G8LTX3_9GAMM</name>
<sequence>MKNELALKQRIAELEKLLAQKDAHIAALEERWRLAQQKQFGKSAEGFVGQGELFNEVEEIVEAAEAEQQSISYTRKKPVRKPLPKDLPREQVIHDITDKTCDCCGGELHKMGEDKSEKLEFIPAQIKVIEHIRPKYACRHCDKSSTQTPIKQASMPAMPINKGIATSSLLSQLITSKYQYGLPLYRQEAMFKQYGIELSRQTMSSWIDKSAALFAPLVARLKAELLKLPTLFADETPLKVVKSDKVNSYMWVYCSGRDSPDPNNPIPNIVLYDFHNSRAAACVVNYLDGYQGYLHVDGYQAYAKTEATLIGCWAHARRKFIDAKKLQGKNKTGKADVVLSLIQKLYGVESRIKDKSVDDKYTTRQQASVPILDKLKAWLEQNQPNLVGNSKLIEAANYMANQWHKLIRYVDDGRLSIDNNRAERAVKPFVIGRKNWLFSQTANGAHASATLYSIVETAKVNGLIPFDYIMVCLDELCKPEPDIDSLLPWNFKK</sequence>
<dbReference type="PANTHER" id="PTHR33678:SF2">
    <property type="match status" value="1"/>
</dbReference>
<dbReference type="AlphaFoldDB" id="A0A3G8LTX3"/>
<dbReference type="InterPro" id="IPR039552">
    <property type="entry name" value="IS66_C"/>
</dbReference>
<dbReference type="InterPro" id="IPR024463">
    <property type="entry name" value="Transposase_TnpC_homeodom"/>
</dbReference>
<dbReference type="Pfam" id="PF13007">
    <property type="entry name" value="LZ_Tnp_IS66"/>
    <property type="match status" value="1"/>
</dbReference>
<dbReference type="InterPro" id="IPR004291">
    <property type="entry name" value="Transposase_IS66_central"/>
</dbReference>
<evidence type="ECO:0000313" key="6">
    <source>
        <dbReference type="Proteomes" id="UP000278035"/>
    </source>
</evidence>
<dbReference type="Pfam" id="PF13817">
    <property type="entry name" value="DDE_Tnp_IS66_C"/>
    <property type="match status" value="1"/>
</dbReference>
<organism evidence="5 6">
    <name type="scientific">Shewanella livingstonensis</name>
    <dbReference type="NCBI Taxonomy" id="150120"/>
    <lineage>
        <taxon>Bacteria</taxon>
        <taxon>Pseudomonadati</taxon>
        <taxon>Pseudomonadota</taxon>
        <taxon>Gammaproteobacteria</taxon>
        <taxon>Alteromonadales</taxon>
        <taxon>Shewanellaceae</taxon>
        <taxon>Shewanella</taxon>
    </lineage>
</organism>
<dbReference type="KEGG" id="slj:EGC82_09175"/>
<accession>A0A3G8LTX3</accession>
<dbReference type="OrthoDB" id="6246453at2"/>
<evidence type="ECO:0000259" key="4">
    <source>
        <dbReference type="Pfam" id="PF13817"/>
    </source>
</evidence>
<evidence type="ECO:0000259" key="3">
    <source>
        <dbReference type="Pfam" id="PF13007"/>
    </source>
</evidence>
<dbReference type="EMBL" id="CP034015">
    <property type="protein sequence ID" value="AZG72917.1"/>
    <property type="molecule type" value="Genomic_DNA"/>
</dbReference>
<dbReference type="RefSeq" id="WP_124730481.1">
    <property type="nucleotide sequence ID" value="NZ_CP034015.1"/>
</dbReference>
<dbReference type="Pfam" id="PF13005">
    <property type="entry name" value="zf-IS66"/>
    <property type="match status" value="1"/>
</dbReference>
<evidence type="ECO:0000259" key="1">
    <source>
        <dbReference type="Pfam" id="PF03050"/>
    </source>
</evidence>
<dbReference type="InterPro" id="IPR024474">
    <property type="entry name" value="Znf_dom_IS66"/>
</dbReference>
<feature type="domain" description="Transposase IS66 zinc-finger binding" evidence="2">
    <location>
        <begin position="98"/>
        <end position="142"/>
    </location>
</feature>
<dbReference type="Pfam" id="PF03050">
    <property type="entry name" value="DDE_Tnp_IS66"/>
    <property type="match status" value="1"/>
</dbReference>
<evidence type="ECO:0000313" key="5">
    <source>
        <dbReference type="EMBL" id="AZG72917.1"/>
    </source>
</evidence>
<gene>
    <name evidence="5" type="ORF">EGC82_09175</name>
</gene>
<feature type="domain" description="Transposase TnpC homeodomain" evidence="3">
    <location>
        <begin position="28"/>
        <end position="92"/>
    </location>
</feature>
<reference evidence="6" key="1">
    <citation type="submission" date="2018-11" db="EMBL/GenBank/DDBJ databases">
        <title>Shewanella sp. M2.</title>
        <authorList>
            <person name="Hwang Y.J."/>
            <person name="Hwang C.Y."/>
        </authorList>
    </citation>
    <scope>NUCLEOTIDE SEQUENCE [LARGE SCALE GENOMIC DNA]</scope>
    <source>
        <strain evidence="6">LMG 19866</strain>
    </source>
</reference>
<feature type="domain" description="Transposase IS66 central" evidence="1">
    <location>
        <begin position="162"/>
        <end position="446"/>
    </location>
</feature>
<dbReference type="Proteomes" id="UP000278035">
    <property type="component" value="Chromosome"/>
</dbReference>
<dbReference type="InterPro" id="IPR052344">
    <property type="entry name" value="Transposase-related"/>
</dbReference>